<accession>A0A7Y0K5R1</accession>
<keyword evidence="7" id="KW-0449">Lipoprotein</keyword>
<reference evidence="10 11" key="1">
    <citation type="submission" date="2020-04" db="EMBL/GenBank/DDBJ databases">
        <title>Bacillus sp. UniB3 isolated from commercial digestive syrup.</title>
        <authorList>
            <person name="Thorat V."/>
            <person name="Kirdat K."/>
            <person name="Tiwarekar B."/>
            <person name="Yadav A."/>
        </authorList>
    </citation>
    <scope>NUCLEOTIDE SEQUENCE [LARGE SCALE GENOMIC DNA]</scope>
    <source>
        <strain evidence="10 11">UniB3</strain>
    </source>
</reference>
<keyword evidence="5" id="KW-0472">Membrane</keyword>
<evidence type="ECO:0000256" key="2">
    <source>
        <dbReference type="ARBA" id="ARBA00007886"/>
    </source>
</evidence>
<name>A0A7Y0K5R1_9BACI</name>
<feature type="domain" description="Spore germination GerAC-like C-terminal" evidence="8">
    <location>
        <begin position="224"/>
        <end position="386"/>
    </location>
</feature>
<keyword evidence="6" id="KW-0564">Palmitate</keyword>
<evidence type="ECO:0000256" key="7">
    <source>
        <dbReference type="ARBA" id="ARBA00023288"/>
    </source>
</evidence>
<evidence type="ECO:0000256" key="5">
    <source>
        <dbReference type="ARBA" id="ARBA00023136"/>
    </source>
</evidence>
<dbReference type="NCBIfam" id="TIGR02887">
    <property type="entry name" value="spore_ger_x_C"/>
    <property type="match status" value="1"/>
</dbReference>
<dbReference type="PROSITE" id="PS51257">
    <property type="entry name" value="PROKAR_LIPOPROTEIN"/>
    <property type="match status" value="1"/>
</dbReference>
<protein>
    <submittedName>
        <fullName evidence="10">Ger(X)C family spore germination protein</fullName>
    </submittedName>
</protein>
<dbReference type="Gene3D" id="3.30.300.210">
    <property type="entry name" value="Nutrient germinant receptor protein C, domain 3"/>
    <property type="match status" value="1"/>
</dbReference>
<evidence type="ECO:0000256" key="3">
    <source>
        <dbReference type="ARBA" id="ARBA00022544"/>
    </source>
</evidence>
<dbReference type="PANTHER" id="PTHR35789:SF1">
    <property type="entry name" value="SPORE GERMINATION PROTEIN B3"/>
    <property type="match status" value="1"/>
</dbReference>
<organism evidence="10 11">
    <name type="scientific">Niallia alba</name>
    <dbReference type="NCBI Taxonomy" id="2729105"/>
    <lineage>
        <taxon>Bacteria</taxon>
        <taxon>Bacillati</taxon>
        <taxon>Bacillota</taxon>
        <taxon>Bacilli</taxon>
        <taxon>Bacillales</taxon>
        <taxon>Bacillaceae</taxon>
        <taxon>Niallia</taxon>
    </lineage>
</organism>
<dbReference type="Pfam" id="PF05504">
    <property type="entry name" value="Spore_GerAC"/>
    <property type="match status" value="1"/>
</dbReference>
<keyword evidence="4" id="KW-0732">Signal</keyword>
<dbReference type="GO" id="GO:0009847">
    <property type="term" value="P:spore germination"/>
    <property type="evidence" value="ECO:0007669"/>
    <property type="project" value="InterPro"/>
</dbReference>
<dbReference type="PANTHER" id="PTHR35789">
    <property type="entry name" value="SPORE GERMINATION PROTEIN B3"/>
    <property type="match status" value="1"/>
</dbReference>
<dbReference type="InterPro" id="IPR008844">
    <property type="entry name" value="Spore_GerAC-like"/>
</dbReference>
<evidence type="ECO:0000259" key="9">
    <source>
        <dbReference type="Pfam" id="PF25198"/>
    </source>
</evidence>
<comment type="caution">
    <text evidence="10">The sequence shown here is derived from an EMBL/GenBank/DDBJ whole genome shotgun (WGS) entry which is preliminary data.</text>
</comment>
<dbReference type="Pfam" id="PF25198">
    <property type="entry name" value="Spore_GerAC_N"/>
    <property type="match status" value="1"/>
</dbReference>
<comment type="similarity">
    <text evidence="2">Belongs to the GerABKC lipoprotein family.</text>
</comment>
<dbReference type="GO" id="GO:0016020">
    <property type="term" value="C:membrane"/>
    <property type="evidence" value="ECO:0007669"/>
    <property type="project" value="UniProtKB-SubCell"/>
</dbReference>
<dbReference type="EMBL" id="JABBPK010000001">
    <property type="protein sequence ID" value="NMO76181.1"/>
    <property type="molecule type" value="Genomic_DNA"/>
</dbReference>
<evidence type="ECO:0000259" key="8">
    <source>
        <dbReference type="Pfam" id="PF05504"/>
    </source>
</evidence>
<dbReference type="InterPro" id="IPR046953">
    <property type="entry name" value="Spore_GerAC-like_C"/>
</dbReference>
<keyword evidence="11" id="KW-1185">Reference proteome</keyword>
<proteinExistence type="inferred from homology"/>
<evidence type="ECO:0000256" key="1">
    <source>
        <dbReference type="ARBA" id="ARBA00004635"/>
    </source>
</evidence>
<dbReference type="InterPro" id="IPR057336">
    <property type="entry name" value="GerAC_N"/>
</dbReference>
<dbReference type="RefSeq" id="WP_169187854.1">
    <property type="nucleotide sequence ID" value="NZ_JABBPK010000001.1"/>
</dbReference>
<gene>
    <name evidence="10" type="ORF">HHU08_04030</name>
</gene>
<evidence type="ECO:0000256" key="4">
    <source>
        <dbReference type="ARBA" id="ARBA00022729"/>
    </source>
</evidence>
<keyword evidence="3" id="KW-0309">Germination</keyword>
<evidence type="ECO:0000313" key="10">
    <source>
        <dbReference type="EMBL" id="NMO76181.1"/>
    </source>
</evidence>
<comment type="subcellular location">
    <subcellularLocation>
        <location evidence="1">Membrane</location>
        <topology evidence="1">Lipid-anchor</topology>
    </subcellularLocation>
</comment>
<evidence type="ECO:0000256" key="6">
    <source>
        <dbReference type="ARBA" id="ARBA00023139"/>
    </source>
</evidence>
<dbReference type="AlphaFoldDB" id="A0A7Y0K5R1"/>
<evidence type="ECO:0000313" key="11">
    <source>
        <dbReference type="Proteomes" id="UP000588491"/>
    </source>
</evidence>
<dbReference type="InterPro" id="IPR038501">
    <property type="entry name" value="Spore_GerAC_C_sf"/>
</dbReference>
<feature type="domain" description="Spore germination protein N-terminal" evidence="9">
    <location>
        <begin position="22"/>
        <end position="196"/>
    </location>
</feature>
<sequence length="398" mass="45177">MKKIGVFLCILNCLFLLTGCWDRKELAEIKLVAGMAIDKGEDAKYKVTVEALNEKELNTQYASGNAATIVEGIEGNSISEITHLFNEYFAEFLIYSHMKLLVISEEVASAGMLDFIDFLERNREIRDDFNIIIAKDGKAEDILKISAHYRKASSLKISPQLDHLLEDWGGDPKMSIINFISELTLEGKEPVLAAVRLKGDKEKGKSMENIMQVTPDAIVVVDSLAIFKDGKLVGFLSMEDSRNYLWIRNDLKTTSLSVECQKGDYSSVRVTESKTEVTSKWKNNKPDIHVKIKAEGYLEGTQCYKSVDKLGTIEKYEKLVNDTFSQKIKDTISNVQKQYQADIFGFGEVMRRQDYHSFMKVKDNWGEEFSNADVKVDVDFVLRRSGIRSKSFLTETEK</sequence>
<dbReference type="Proteomes" id="UP000588491">
    <property type="component" value="Unassembled WGS sequence"/>
</dbReference>